<dbReference type="GO" id="GO:0016301">
    <property type="term" value="F:kinase activity"/>
    <property type="evidence" value="ECO:0007669"/>
    <property type="project" value="UniProtKB-KW"/>
</dbReference>
<keyword evidence="8" id="KW-0342">GTP-binding</keyword>
<dbReference type="Gene3D" id="1.10.10.2200">
    <property type="match status" value="1"/>
</dbReference>
<evidence type="ECO:0000313" key="13">
    <source>
        <dbReference type="Proteomes" id="UP000197174"/>
    </source>
</evidence>
<evidence type="ECO:0000313" key="12">
    <source>
        <dbReference type="EMBL" id="OWV02476.1"/>
    </source>
</evidence>
<proteinExistence type="predicted"/>
<evidence type="ECO:0000256" key="8">
    <source>
        <dbReference type="ARBA" id="ARBA00023134"/>
    </source>
</evidence>
<dbReference type="AlphaFoldDB" id="A0A246RFN2"/>
<comment type="caution">
    <text evidence="12">The sequence shown here is derived from an EMBL/GenBank/DDBJ whole genome shotgun (WGS) entry which is preliminary data.</text>
</comment>
<name>A0A246RFN2_9ACTN</name>
<keyword evidence="4" id="KW-0677">Repeat</keyword>
<dbReference type="InterPro" id="IPR032171">
    <property type="entry name" value="COR-A"/>
</dbReference>
<protein>
    <recommendedName>
        <fullName evidence="1">non-specific serine/threonine protein kinase</fullName>
        <ecNumber evidence="1">2.7.11.1</ecNumber>
    </recommendedName>
</protein>
<dbReference type="EMBL" id="MZMV01000056">
    <property type="protein sequence ID" value="OWV02476.1"/>
    <property type="molecule type" value="Genomic_DNA"/>
</dbReference>
<dbReference type="Pfam" id="PF08477">
    <property type="entry name" value="Roc"/>
    <property type="match status" value="1"/>
</dbReference>
<dbReference type="InterPro" id="IPR057263">
    <property type="entry name" value="COR-B"/>
</dbReference>
<evidence type="ECO:0000256" key="2">
    <source>
        <dbReference type="ARBA" id="ARBA00022614"/>
    </source>
</evidence>
<evidence type="ECO:0000256" key="6">
    <source>
        <dbReference type="ARBA" id="ARBA00022777"/>
    </source>
</evidence>
<dbReference type="SUPFAM" id="SSF52058">
    <property type="entry name" value="L domain-like"/>
    <property type="match status" value="1"/>
</dbReference>
<keyword evidence="7" id="KW-0067">ATP-binding</keyword>
<keyword evidence="5" id="KW-0547">Nucleotide-binding</keyword>
<dbReference type="Pfam" id="PF23598">
    <property type="entry name" value="LRR_14"/>
    <property type="match status" value="1"/>
</dbReference>
<evidence type="ECO:0000256" key="10">
    <source>
        <dbReference type="ARBA" id="ARBA00048679"/>
    </source>
</evidence>
<comment type="catalytic activity">
    <reaction evidence="9">
        <text>L-threonyl-[protein] + ATP = O-phospho-L-threonyl-[protein] + ADP + H(+)</text>
        <dbReference type="Rhea" id="RHEA:46608"/>
        <dbReference type="Rhea" id="RHEA-COMP:11060"/>
        <dbReference type="Rhea" id="RHEA-COMP:11605"/>
        <dbReference type="ChEBI" id="CHEBI:15378"/>
        <dbReference type="ChEBI" id="CHEBI:30013"/>
        <dbReference type="ChEBI" id="CHEBI:30616"/>
        <dbReference type="ChEBI" id="CHEBI:61977"/>
        <dbReference type="ChEBI" id="CHEBI:456216"/>
        <dbReference type="EC" id="2.7.11.1"/>
    </reaction>
</comment>
<dbReference type="InterPro" id="IPR055414">
    <property type="entry name" value="LRR_R13L4/SHOC2-like"/>
</dbReference>
<evidence type="ECO:0000256" key="4">
    <source>
        <dbReference type="ARBA" id="ARBA00022737"/>
    </source>
</evidence>
<dbReference type="OrthoDB" id="498873at2"/>
<dbReference type="InterPro" id="IPR036388">
    <property type="entry name" value="WH-like_DNA-bd_sf"/>
</dbReference>
<evidence type="ECO:0000256" key="7">
    <source>
        <dbReference type="ARBA" id="ARBA00022840"/>
    </source>
</evidence>
<dbReference type="Proteomes" id="UP000197174">
    <property type="component" value="Unassembled WGS sequence"/>
</dbReference>
<dbReference type="SMART" id="SM00369">
    <property type="entry name" value="LRR_TYP"/>
    <property type="match status" value="3"/>
</dbReference>
<evidence type="ECO:0000256" key="3">
    <source>
        <dbReference type="ARBA" id="ARBA00022679"/>
    </source>
</evidence>
<dbReference type="PANTHER" id="PTHR48051:SF1">
    <property type="entry name" value="RAS SUPPRESSOR PROTEIN 1"/>
    <property type="match status" value="1"/>
</dbReference>
<accession>A0A246RFN2</accession>
<dbReference type="Pfam" id="PF25497">
    <property type="entry name" value="COR-B"/>
    <property type="match status" value="1"/>
</dbReference>
<comment type="catalytic activity">
    <reaction evidence="10">
        <text>L-seryl-[protein] + ATP = O-phospho-L-seryl-[protein] + ADP + H(+)</text>
        <dbReference type="Rhea" id="RHEA:17989"/>
        <dbReference type="Rhea" id="RHEA-COMP:9863"/>
        <dbReference type="Rhea" id="RHEA-COMP:11604"/>
        <dbReference type="ChEBI" id="CHEBI:15378"/>
        <dbReference type="ChEBI" id="CHEBI:29999"/>
        <dbReference type="ChEBI" id="CHEBI:30616"/>
        <dbReference type="ChEBI" id="CHEBI:83421"/>
        <dbReference type="ChEBI" id="CHEBI:456216"/>
        <dbReference type="EC" id="2.7.11.1"/>
    </reaction>
</comment>
<dbReference type="InterPro" id="IPR050216">
    <property type="entry name" value="LRR_domain-containing"/>
</dbReference>
<dbReference type="InterPro" id="IPR020859">
    <property type="entry name" value="ROC"/>
</dbReference>
<keyword evidence="3" id="KW-0808">Transferase</keyword>
<feature type="domain" description="Roc" evidence="11">
    <location>
        <begin position="259"/>
        <end position="431"/>
    </location>
</feature>
<gene>
    <name evidence="12" type="ORF">B5D80_25690</name>
</gene>
<dbReference type="EC" id="2.7.11.1" evidence="1"/>
<dbReference type="InterPro" id="IPR003591">
    <property type="entry name" value="Leu-rich_rpt_typical-subtyp"/>
</dbReference>
<dbReference type="Gene3D" id="3.30.310.200">
    <property type="match status" value="1"/>
</dbReference>
<dbReference type="Gene3D" id="3.40.50.300">
    <property type="entry name" value="P-loop containing nucleotide triphosphate hydrolases"/>
    <property type="match status" value="1"/>
</dbReference>
<evidence type="ECO:0000256" key="1">
    <source>
        <dbReference type="ARBA" id="ARBA00012513"/>
    </source>
</evidence>
<dbReference type="RefSeq" id="WP_088646515.1">
    <property type="nucleotide sequence ID" value="NZ_MZMV01000056.1"/>
</dbReference>
<dbReference type="Gene3D" id="3.80.10.10">
    <property type="entry name" value="Ribonuclease Inhibitor"/>
    <property type="match status" value="1"/>
</dbReference>
<dbReference type="PRINTS" id="PR00449">
    <property type="entry name" value="RASTRNSFRMNG"/>
</dbReference>
<dbReference type="GO" id="GO:0005737">
    <property type="term" value="C:cytoplasm"/>
    <property type="evidence" value="ECO:0007669"/>
    <property type="project" value="TreeGrafter"/>
</dbReference>
<keyword evidence="6" id="KW-0418">Kinase</keyword>
<evidence type="ECO:0000256" key="5">
    <source>
        <dbReference type="ARBA" id="ARBA00022741"/>
    </source>
</evidence>
<keyword evidence="13" id="KW-1185">Reference proteome</keyword>
<dbReference type="PROSITE" id="PS51424">
    <property type="entry name" value="ROC"/>
    <property type="match status" value="1"/>
</dbReference>
<evidence type="ECO:0000256" key="9">
    <source>
        <dbReference type="ARBA" id="ARBA00047899"/>
    </source>
</evidence>
<dbReference type="InterPro" id="IPR027417">
    <property type="entry name" value="P-loop_NTPase"/>
</dbReference>
<dbReference type="Gene3D" id="1.10.10.10">
    <property type="entry name" value="Winged helix-like DNA-binding domain superfamily/Winged helix DNA-binding domain"/>
    <property type="match status" value="1"/>
</dbReference>
<dbReference type="InterPro" id="IPR032675">
    <property type="entry name" value="LRR_dom_sf"/>
</dbReference>
<keyword evidence="2" id="KW-0433">Leucine-rich repeat</keyword>
<reference evidence="12 13" key="1">
    <citation type="submission" date="2017-03" db="EMBL/GenBank/DDBJ databases">
        <title>Whole genome sequence of Micromonospora wenchangensis, isolated from mangrove soil.</title>
        <authorList>
            <person name="Yang H."/>
        </authorList>
    </citation>
    <scope>NUCLEOTIDE SEQUENCE [LARGE SCALE GENOMIC DNA]</scope>
    <source>
        <strain evidence="12 13">CCTCC AA 2012002</strain>
    </source>
</reference>
<dbReference type="SUPFAM" id="SSF52540">
    <property type="entry name" value="P-loop containing nucleoside triphosphate hydrolases"/>
    <property type="match status" value="1"/>
</dbReference>
<dbReference type="Pfam" id="PF16095">
    <property type="entry name" value="COR-A"/>
    <property type="match status" value="1"/>
</dbReference>
<dbReference type="GO" id="GO:0005524">
    <property type="term" value="F:ATP binding"/>
    <property type="evidence" value="ECO:0007669"/>
    <property type="project" value="UniProtKB-KW"/>
</dbReference>
<dbReference type="Gene3D" id="3.30.70.1390">
    <property type="entry name" value="ROC domain from the Parkinson's disease-associated leucine-rich repeat kinase 2"/>
    <property type="match status" value="1"/>
</dbReference>
<sequence length="987" mass="111008">MSTSVLDRISEADRTKSTVLSLAGTRETELPATVGTLRRLRTLDLRHSQIRTLPPAIGALSRLEVIDANGGALTGLPAEIGRLHRLRELDLGGCPVREIPRQLWECAALRRLRLDGDYQQLPPGIGQLRHLEWLYIEPTCRLVWLPRGFSALPSLQELALAPAPDGTLAGAVFRLPRLLRLTVLGDGPVRLPPETGQLSRLRELDLGDAVVTDLPTELADLPDLITLRARADRLAEPLGELYRRGLPALLSYLRDEGRDGVPLHEIKVLLVGEGEVGKSSLVGALHRHPFLVGRPTTHGIELSRLALPHPETPEVDITLRMWDFGGQEVYRITHQFFFSRRSLYLLVWKPRQGQDENAIEFWLRLIRLRIGRDARVLIVATHGDERQPEIDLPHLRAKFAPSLLGQWVVDNASGRGVTQIEAELVRQAARFPQMGRRLSKRWVAVRDALATFTEPQIPYATYHALCVQHQLDADAERTLIELLHDLGTVVHFSGDDGLRDIIVLQPEWLTRAIGYVLEDSRTRADGGVLDHARLRDIWQSPAPGRERYPTAYHPYFLRLMEKFDVSYRLPENDRSLVAQLVPYQKPEVPWQETPLRMPRVNTVSLICELSDEAPGLISWLTVRNYRFSTGLHWRRGVFLRHRAYHLDALIQLDDDRRLSLVVKGGAPVYFFSILRDAIEDLLRSRWPGLAYRLLVPCVNTLADGPCRGTFPLVALDGFLRENRTVVACHTCLQDIDLWLLLTGFPPEQGPAFAALARQERRIAEIERSISAVHATVGHLEEIASDTALLLHGIRRMLAVEVADCPALVSICEVPRSRYNPARLVTHQFQLSLWCEFPDQQHRCTHPGYPFTRSRDWFLRAGPYLERLAMVLRLIPLTGAVTGLLGVLEPARAAEMARLKAEIDLMGAATNLLPGDRDTPPRPAVPGSPDAAFRGDEVAGFRAVRELLFALDPARDFAGLRRVVAESGDYLWVCPEHYLHYDPGLPEL</sequence>
<evidence type="ECO:0000259" key="11">
    <source>
        <dbReference type="PROSITE" id="PS51424"/>
    </source>
</evidence>
<dbReference type="PANTHER" id="PTHR48051">
    <property type="match status" value="1"/>
</dbReference>
<organism evidence="12 13">
    <name type="scientific">Micromonospora wenchangensis</name>
    <dbReference type="NCBI Taxonomy" id="1185415"/>
    <lineage>
        <taxon>Bacteria</taxon>
        <taxon>Bacillati</taxon>
        <taxon>Actinomycetota</taxon>
        <taxon>Actinomycetes</taxon>
        <taxon>Micromonosporales</taxon>
        <taxon>Micromonosporaceae</taxon>
        <taxon>Micromonospora</taxon>
    </lineage>
</organism>